<sequence length="285" mass="31060">MIERIVRAGAERAPAAAHEHRIAVRTAERAAGVLRRIHAARLVRLQVGNGQVDRAVHILRADAVRVVVAEPAALVAETVRAAEREAAIVCTAELHRVVHPRVVGEVVVVVRVIGEVAAESRARRRQRRDEVHQEIVLPAERHRAPLAAREADPGLTAELVAAVAELAVRDVEAVLEGEHGGQTAAEILVAAQPPARRADVAALHAVSGPRAGRRFLVADVVQARVDRAVQRDAALRMRRACKQARNRCRDCQKFLHDGFARVDRSSRIAGRCGTADPSAMRWRTI</sequence>
<comment type="caution">
    <text evidence="1">The sequence shown here is derived from an EMBL/GenBank/DDBJ whole genome shotgun (WGS) entry which is preliminary data.</text>
</comment>
<reference evidence="1 2" key="1">
    <citation type="submission" date="2018-06" db="EMBL/GenBank/DDBJ databases">
        <authorList>
            <consortium name="Pathogen Informatics"/>
            <person name="Doyle S."/>
        </authorList>
    </citation>
    <scope>NUCLEOTIDE SEQUENCE [LARGE SCALE GENOMIC DNA]</scope>
    <source>
        <strain evidence="1 2">NCTC10661</strain>
    </source>
</reference>
<evidence type="ECO:0000313" key="2">
    <source>
        <dbReference type="Proteomes" id="UP000250416"/>
    </source>
</evidence>
<dbReference type="AlphaFoldDB" id="A0AAE8NKM0"/>
<protein>
    <submittedName>
        <fullName evidence="1">Uncharacterized protein</fullName>
    </submittedName>
</protein>
<organism evidence="1 2">
    <name type="scientific">Burkholderia cepacia</name>
    <name type="common">Pseudomonas cepacia</name>
    <dbReference type="NCBI Taxonomy" id="292"/>
    <lineage>
        <taxon>Bacteria</taxon>
        <taxon>Pseudomonadati</taxon>
        <taxon>Pseudomonadota</taxon>
        <taxon>Betaproteobacteria</taxon>
        <taxon>Burkholderiales</taxon>
        <taxon>Burkholderiaceae</taxon>
        <taxon>Burkholderia</taxon>
        <taxon>Burkholderia cepacia complex</taxon>
    </lineage>
</organism>
<dbReference type="Proteomes" id="UP000250416">
    <property type="component" value="Unassembled WGS sequence"/>
</dbReference>
<dbReference type="EMBL" id="UARD01000049">
    <property type="protein sequence ID" value="SQA59019.1"/>
    <property type="molecule type" value="Genomic_DNA"/>
</dbReference>
<name>A0AAE8NKM0_BURCE</name>
<gene>
    <name evidence="1" type="ORF">NCTC10661_06426</name>
</gene>
<accession>A0AAE8NKM0</accession>
<proteinExistence type="predicted"/>
<evidence type="ECO:0000313" key="1">
    <source>
        <dbReference type="EMBL" id="SQA59019.1"/>
    </source>
</evidence>